<feature type="region of interest" description="Disordered" evidence="1">
    <location>
        <begin position="117"/>
        <end position="152"/>
    </location>
</feature>
<gene>
    <name evidence="2" type="ORF">BDA99DRAFT_562145</name>
</gene>
<protein>
    <submittedName>
        <fullName evidence="2">Uncharacterized protein</fullName>
    </submittedName>
</protein>
<feature type="compositionally biased region" description="Low complexity" evidence="1">
    <location>
        <begin position="120"/>
        <end position="131"/>
    </location>
</feature>
<feature type="region of interest" description="Disordered" evidence="1">
    <location>
        <begin position="1"/>
        <end position="35"/>
    </location>
</feature>
<reference evidence="2" key="2">
    <citation type="submission" date="2023-02" db="EMBL/GenBank/DDBJ databases">
        <authorList>
            <consortium name="DOE Joint Genome Institute"/>
            <person name="Mondo S.J."/>
            <person name="Chang Y."/>
            <person name="Wang Y."/>
            <person name="Ahrendt S."/>
            <person name="Andreopoulos W."/>
            <person name="Barry K."/>
            <person name="Beard J."/>
            <person name="Benny G.L."/>
            <person name="Blankenship S."/>
            <person name="Bonito G."/>
            <person name="Cuomo C."/>
            <person name="Desiro A."/>
            <person name="Gervers K.A."/>
            <person name="Hundley H."/>
            <person name="Kuo A."/>
            <person name="LaButti K."/>
            <person name="Lang B.F."/>
            <person name="Lipzen A."/>
            <person name="O'Donnell K."/>
            <person name="Pangilinan J."/>
            <person name="Reynolds N."/>
            <person name="Sandor L."/>
            <person name="Smith M.W."/>
            <person name="Tsang A."/>
            <person name="Grigoriev I.V."/>
            <person name="Stajich J.E."/>
            <person name="Spatafora J.W."/>
        </authorList>
    </citation>
    <scope>NUCLEOTIDE SEQUENCE</scope>
    <source>
        <strain evidence="2">RSA 2281</strain>
    </source>
</reference>
<dbReference type="EMBL" id="JAIXMP010000022">
    <property type="protein sequence ID" value="KAI9255624.1"/>
    <property type="molecule type" value="Genomic_DNA"/>
</dbReference>
<sequence length="166" mass="18955">MSSSSSSFKPYKKQSRMTAFFPKQSEPQEYMTTTAAAATRAQVREEYQQVVERIESLAEDDNELWNLNQEQQSMKSLHEQHGDLSKLVSRPGGPTIQPRITKKKNLDSAIAKMKAKCLIPQQQEQPQQQKPTTDQIKVATLRSDSSLSAKDFEQRLKERIKAKSKK</sequence>
<keyword evidence="3" id="KW-1185">Reference proteome</keyword>
<dbReference type="AlphaFoldDB" id="A0AAD5JV69"/>
<feature type="region of interest" description="Disordered" evidence="1">
    <location>
        <begin position="73"/>
        <end position="104"/>
    </location>
</feature>
<reference evidence="2" key="1">
    <citation type="journal article" date="2022" name="IScience">
        <title>Evolution of zygomycete secretomes and the origins of terrestrial fungal ecologies.</title>
        <authorList>
            <person name="Chang Y."/>
            <person name="Wang Y."/>
            <person name="Mondo S."/>
            <person name="Ahrendt S."/>
            <person name="Andreopoulos W."/>
            <person name="Barry K."/>
            <person name="Beard J."/>
            <person name="Benny G.L."/>
            <person name="Blankenship S."/>
            <person name="Bonito G."/>
            <person name="Cuomo C."/>
            <person name="Desiro A."/>
            <person name="Gervers K.A."/>
            <person name="Hundley H."/>
            <person name="Kuo A."/>
            <person name="LaButti K."/>
            <person name="Lang B.F."/>
            <person name="Lipzen A."/>
            <person name="O'Donnell K."/>
            <person name="Pangilinan J."/>
            <person name="Reynolds N."/>
            <person name="Sandor L."/>
            <person name="Smith M.E."/>
            <person name="Tsang A."/>
            <person name="Grigoriev I.V."/>
            <person name="Stajich J.E."/>
            <person name="Spatafora J.W."/>
        </authorList>
    </citation>
    <scope>NUCLEOTIDE SEQUENCE</scope>
    <source>
        <strain evidence="2">RSA 2281</strain>
    </source>
</reference>
<comment type="caution">
    <text evidence="2">The sequence shown here is derived from an EMBL/GenBank/DDBJ whole genome shotgun (WGS) entry which is preliminary data.</text>
</comment>
<evidence type="ECO:0000313" key="2">
    <source>
        <dbReference type="EMBL" id="KAI9255624.1"/>
    </source>
</evidence>
<evidence type="ECO:0000313" key="3">
    <source>
        <dbReference type="Proteomes" id="UP001209540"/>
    </source>
</evidence>
<name>A0AAD5JV69_9FUNG</name>
<organism evidence="2 3">
    <name type="scientific">Phascolomyces articulosus</name>
    <dbReference type="NCBI Taxonomy" id="60185"/>
    <lineage>
        <taxon>Eukaryota</taxon>
        <taxon>Fungi</taxon>
        <taxon>Fungi incertae sedis</taxon>
        <taxon>Mucoromycota</taxon>
        <taxon>Mucoromycotina</taxon>
        <taxon>Mucoromycetes</taxon>
        <taxon>Mucorales</taxon>
        <taxon>Lichtheimiaceae</taxon>
        <taxon>Phascolomyces</taxon>
    </lineage>
</organism>
<accession>A0AAD5JV69</accession>
<evidence type="ECO:0000256" key="1">
    <source>
        <dbReference type="SAM" id="MobiDB-lite"/>
    </source>
</evidence>
<proteinExistence type="predicted"/>
<dbReference type="Proteomes" id="UP001209540">
    <property type="component" value="Unassembled WGS sequence"/>
</dbReference>